<name>A0ABM1I9X1_POLDO</name>
<keyword evidence="1" id="KW-0175">Coiled coil</keyword>
<dbReference type="RefSeq" id="XP_015177008.1">
    <property type="nucleotide sequence ID" value="XM_015321522.1"/>
</dbReference>
<evidence type="ECO:0000313" key="2">
    <source>
        <dbReference type="Proteomes" id="UP000694924"/>
    </source>
</evidence>
<sequence>DDGVVNDHNHNHHDHQQLLLNDYCLTSNKIRLHCQDFFINLRNRQGCNCQLFKSSSTIRKNLIGGGIINRDDSNKLLDVSQKQQQQQQQQQQHQQFRQVVVKEEEEEEKLEEEKRFLLVTMKMMMRNPKELSSIKDHHYYLPIKMETNNQELVSSAPNNPTDSDEIDWDMWCMAQCDIGHGGSACECDIIP</sequence>
<dbReference type="GeneID" id="107066681"/>
<keyword evidence="2" id="KW-1185">Reference proteome</keyword>
<accession>A0ABM1I9X1</accession>
<evidence type="ECO:0000313" key="3">
    <source>
        <dbReference type="RefSeq" id="XP_015177008.1"/>
    </source>
</evidence>
<gene>
    <name evidence="3" type="primary">LOC107066681</name>
</gene>
<organism evidence="2 3">
    <name type="scientific">Polistes dominula</name>
    <name type="common">European paper wasp</name>
    <name type="synonym">Vespa dominula</name>
    <dbReference type="NCBI Taxonomy" id="743375"/>
    <lineage>
        <taxon>Eukaryota</taxon>
        <taxon>Metazoa</taxon>
        <taxon>Ecdysozoa</taxon>
        <taxon>Arthropoda</taxon>
        <taxon>Hexapoda</taxon>
        <taxon>Insecta</taxon>
        <taxon>Pterygota</taxon>
        <taxon>Neoptera</taxon>
        <taxon>Endopterygota</taxon>
        <taxon>Hymenoptera</taxon>
        <taxon>Apocrita</taxon>
        <taxon>Aculeata</taxon>
        <taxon>Vespoidea</taxon>
        <taxon>Vespidae</taxon>
        <taxon>Polistinae</taxon>
        <taxon>Polistini</taxon>
        <taxon>Polistes</taxon>
    </lineage>
</organism>
<proteinExistence type="predicted"/>
<evidence type="ECO:0000256" key="1">
    <source>
        <dbReference type="SAM" id="Coils"/>
    </source>
</evidence>
<protein>
    <submittedName>
        <fullName evidence="3">Protein DDB_G0268328</fullName>
    </submittedName>
</protein>
<feature type="coiled-coil region" evidence="1">
    <location>
        <begin position="93"/>
        <end position="120"/>
    </location>
</feature>
<dbReference type="Proteomes" id="UP000694924">
    <property type="component" value="Unplaced"/>
</dbReference>
<reference evidence="3" key="1">
    <citation type="submission" date="2025-08" db="UniProtKB">
        <authorList>
            <consortium name="RefSeq"/>
        </authorList>
    </citation>
    <scope>IDENTIFICATION</scope>
    <source>
        <tissue evidence="3">Whole body</tissue>
    </source>
</reference>
<feature type="non-terminal residue" evidence="3">
    <location>
        <position position="1"/>
    </location>
</feature>